<sequence length="578" mass="67840">MEKIEIEPEEYFHSQNISFDFADFSENDIQLLNEYTEDSLSERSKNENNNFEIYSNTSYNELHDPKLFVFNQEGYNNAYEKLENEIIQQLDDNRDDIDLLEDTEAITIESTNAKESDKTIIISEQSTSSFSPCVLLDLKDGKLQTCSETKNIKNINQLIEMEKIEIEPEEYFHSQNISFDFADFSENDIQLLNEYTEDSLSERSKNENNNFEIYSNTSYNELHDPKLFVFNQEGYNNAYEKLENEIIQQLDDNRDDIDLLEDTEAITIESTNAKESDKTIIISEQSTSSFSPCVLLDLKDGKLQTCSETKNIKNINQLIEVWQIDTHSAIEFEKGNLSLGVCMQHFNYDQRNHRSKIKQIRTIQQCEIKRRRCFFCNKYFYFYSRGKRCKDHSWNIFSKNFQVPCTGFFSCNSFCELQGISKKNYDEISRMRYICCECYEVKGGHLHCRPGPGKRIITCEQQDLHIKDVSYSLELLAKWLNHIAKTESEDEKLKILSGMLVPAINFNYTPSESFPFNYKFYNPTNNTYFQTNLIKLEPSKHSIPLFSQVPSLFFLEILFQLNHITENIKVKPEWNDSK</sequence>
<evidence type="ECO:0000313" key="2">
    <source>
        <dbReference type="Proteomes" id="UP000266861"/>
    </source>
</evidence>
<dbReference type="OrthoDB" id="2491276at2759"/>
<evidence type="ECO:0000313" key="1">
    <source>
        <dbReference type="EMBL" id="RHZ80585.1"/>
    </source>
</evidence>
<protein>
    <submittedName>
        <fullName evidence="1">Uncharacterized protein</fullName>
    </submittedName>
</protein>
<dbReference type="AlphaFoldDB" id="A0A397IX34"/>
<dbReference type="EMBL" id="PQFF01000125">
    <property type="protein sequence ID" value="RHZ80585.1"/>
    <property type="molecule type" value="Genomic_DNA"/>
</dbReference>
<reference evidence="1 2" key="1">
    <citation type="submission" date="2018-08" db="EMBL/GenBank/DDBJ databases">
        <title>Genome and evolution of the arbuscular mycorrhizal fungus Diversispora epigaea (formerly Glomus versiforme) and its bacterial endosymbionts.</title>
        <authorList>
            <person name="Sun X."/>
            <person name="Fei Z."/>
            <person name="Harrison M."/>
        </authorList>
    </citation>
    <scope>NUCLEOTIDE SEQUENCE [LARGE SCALE GENOMIC DNA]</scope>
    <source>
        <strain evidence="1 2">IT104</strain>
    </source>
</reference>
<proteinExistence type="predicted"/>
<keyword evidence="2" id="KW-1185">Reference proteome</keyword>
<comment type="caution">
    <text evidence="1">The sequence shown here is derived from an EMBL/GenBank/DDBJ whole genome shotgun (WGS) entry which is preliminary data.</text>
</comment>
<organism evidence="1 2">
    <name type="scientific">Diversispora epigaea</name>
    <dbReference type="NCBI Taxonomy" id="1348612"/>
    <lineage>
        <taxon>Eukaryota</taxon>
        <taxon>Fungi</taxon>
        <taxon>Fungi incertae sedis</taxon>
        <taxon>Mucoromycota</taxon>
        <taxon>Glomeromycotina</taxon>
        <taxon>Glomeromycetes</taxon>
        <taxon>Diversisporales</taxon>
        <taxon>Diversisporaceae</taxon>
        <taxon>Diversispora</taxon>
    </lineage>
</organism>
<dbReference type="Proteomes" id="UP000266861">
    <property type="component" value="Unassembled WGS sequence"/>
</dbReference>
<gene>
    <name evidence="1" type="ORF">Glove_134g31</name>
</gene>
<name>A0A397IX34_9GLOM</name>
<accession>A0A397IX34</accession>